<accession>A0A0B7BC43</accession>
<name>A0A0B7BC43_9EUPU</name>
<feature type="region of interest" description="Disordered" evidence="1">
    <location>
        <begin position="1"/>
        <end position="51"/>
    </location>
</feature>
<dbReference type="AlphaFoldDB" id="A0A0B7BC43"/>
<gene>
    <name evidence="3" type="primary">ORF177646</name>
    <name evidence="2" type="synonym">ORF177637</name>
</gene>
<evidence type="ECO:0000313" key="3">
    <source>
        <dbReference type="EMBL" id="CEK90598.1"/>
    </source>
</evidence>
<evidence type="ECO:0000256" key="1">
    <source>
        <dbReference type="SAM" id="MobiDB-lite"/>
    </source>
</evidence>
<dbReference type="EMBL" id="HACG01043732">
    <property type="protein sequence ID" value="CEK90597.1"/>
    <property type="molecule type" value="Transcribed_RNA"/>
</dbReference>
<protein>
    <submittedName>
        <fullName evidence="3">Uncharacterized protein</fullName>
    </submittedName>
</protein>
<evidence type="ECO:0000313" key="2">
    <source>
        <dbReference type="EMBL" id="CEK90597.1"/>
    </source>
</evidence>
<feature type="compositionally biased region" description="Basic and acidic residues" evidence="1">
    <location>
        <begin position="25"/>
        <end position="34"/>
    </location>
</feature>
<feature type="non-terminal residue" evidence="3">
    <location>
        <position position="1"/>
    </location>
</feature>
<sequence>SQKPLRSKPETTGEARSQNTTVEVVRTETTEESRSQNATVEVNTDRKEKWQ</sequence>
<dbReference type="EMBL" id="HACG01043733">
    <property type="protein sequence ID" value="CEK90598.1"/>
    <property type="molecule type" value="Transcribed_RNA"/>
</dbReference>
<organism evidence="3">
    <name type="scientific">Arion vulgaris</name>
    <dbReference type="NCBI Taxonomy" id="1028688"/>
    <lineage>
        <taxon>Eukaryota</taxon>
        <taxon>Metazoa</taxon>
        <taxon>Spiralia</taxon>
        <taxon>Lophotrochozoa</taxon>
        <taxon>Mollusca</taxon>
        <taxon>Gastropoda</taxon>
        <taxon>Heterobranchia</taxon>
        <taxon>Euthyneura</taxon>
        <taxon>Panpulmonata</taxon>
        <taxon>Eupulmonata</taxon>
        <taxon>Stylommatophora</taxon>
        <taxon>Helicina</taxon>
        <taxon>Arionoidea</taxon>
        <taxon>Arionidae</taxon>
        <taxon>Arion</taxon>
    </lineage>
</organism>
<reference evidence="3" key="1">
    <citation type="submission" date="2014-12" db="EMBL/GenBank/DDBJ databases">
        <title>Insight into the proteome of Arion vulgaris.</title>
        <authorList>
            <person name="Aradska J."/>
            <person name="Bulat T."/>
            <person name="Smidak R."/>
            <person name="Sarate P."/>
            <person name="Gangsoo J."/>
            <person name="Sialana F."/>
            <person name="Bilban M."/>
            <person name="Lubec G."/>
        </authorList>
    </citation>
    <scope>NUCLEOTIDE SEQUENCE</scope>
    <source>
        <tissue evidence="3">Skin</tissue>
    </source>
</reference>
<proteinExistence type="predicted"/>